<gene>
    <name evidence="3" type="ORF">KXJ69_06640</name>
</gene>
<accession>A0A9X1FP33</accession>
<dbReference type="InterPro" id="IPR050141">
    <property type="entry name" value="GCL_type2/YbdK_subfam"/>
</dbReference>
<dbReference type="AlphaFoldDB" id="A0A9X1FP33"/>
<dbReference type="InterPro" id="IPR000644">
    <property type="entry name" value="CBS_dom"/>
</dbReference>
<feature type="domain" description="CBS" evidence="2">
    <location>
        <begin position="506"/>
        <end position="562"/>
    </location>
</feature>
<reference evidence="3" key="1">
    <citation type="submission" date="2021-07" db="EMBL/GenBank/DDBJ databases">
        <title>Aureisphaera sp. CAU 1614 isolated from sea sediment.</title>
        <authorList>
            <person name="Kim W."/>
        </authorList>
    </citation>
    <scope>NUCLEOTIDE SEQUENCE</scope>
    <source>
        <strain evidence="3">CAU 1614</strain>
    </source>
</reference>
<keyword evidence="4" id="KW-1185">Reference proteome</keyword>
<organism evidence="3 4">
    <name type="scientific">Halomarinibacterium sedimenti</name>
    <dbReference type="NCBI Taxonomy" id="2857106"/>
    <lineage>
        <taxon>Bacteria</taxon>
        <taxon>Pseudomonadati</taxon>
        <taxon>Bacteroidota</taxon>
        <taxon>Flavobacteriia</taxon>
        <taxon>Flavobacteriales</taxon>
        <taxon>Flavobacteriaceae</taxon>
        <taxon>Halomarinibacterium</taxon>
    </lineage>
</organism>
<comment type="caution">
    <text evidence="3">The sequence shown here is derived from an EMBL/GenBank/DDBJ whole genome shotgun (WGS) entry which is preliminary data.</text>
</comment>
<dbReference type="InterPro" id="IPR006336">
    <property type="entry name" value="GCS2"/>
</dbReference>
<feature type="domain" description="CBS" evidence="2">
    <location>
        <begin position="570"/>
        <end position="621"/>
    </location>
</feature>
<dbReference type="Proteomes" id="UP001138686">
    <property type="component" value="Unassembled WGS sequence"/>
</dbReference>
<dbReference type="RefSeq" id="WP_219052189.1">
    <property type="nucleotide sequence ID" value="NZ_JAHWDP010000002.1"/>
</dbReference>
<evidence type="ECO:0000259" key="2">
    <source>
        <dbReference type="PROSITE" id="PS51371"/>
    </source>
</evidence>
<dbReference type="PANTHER" id="PTHR36510:SF3">
    <property type="entry name" value="CONSERVED PROTEIN"/>
    <property type="match status" value="1"/>
</dbReference>
<dbReference type="EMBL" id="JAHWDP010000002">
    <property type="protein sequence ID" value="MBW2937778.1"/>
    <property type="molecule type" value="Genomic_DNA"/>
</dbReference>
<dbReference type="PANTHER" id="PTHR36510">
    <property type="entry name" value="GLUTAMATE--CYSTEINE LIGASE 2-RELATED"/>
    <property type="match status" value="1"/>
</dbReference>
<sequence length="621" mass="71128">MGEQKVSLQRNSKTQTQFVEHLLQDIEALEYMLEHNIFESGITRIGAEQEFCLVTKDWRPANNADPILEEINDPHFTTELAKYNLEINLDPVELKKDCFQVMRNQLESLLIKANVAAKKNNSKVVLTGILPTITQTHLKLDYITERPRYLALNERLMAQRGSHFHLHLMGVDELSIQHDSVLFEACNTSFQLHLQIDPDDFISSFNWAQAIAGPVLTVCTNSPLLLGRELWSETRIALFKQSIDTRHTTLALKDQMPRVSFGSHWATGSIVDIYKENIAQYKSVLAQEIDENSMEEIKKGNIPKLKALSLHNGTLYPWNRACYGVGGGKPHLRIENRYIPAGPSVLDEMANFVFWVGLMKGRPKKFDDMSKVMDFRDAKSNFIKAARYGSEALLRWEGKEYTTNELLKTVLLPITKKGLLNSNINSDDIDFYLKIIQDRISLKGGSKWMISNLRTLKEKQKTDQALRLITRYTYKNQKKGFPVSQWKNIPTKVRLKDFTPWVGHVMTTRLFTVKEYDLASLATSIMEWKNIHHMPVENENGKLCGLLTWTHVKKMKSKKMDKNVTVKDIMVDKVITTTPTTSIEEAITVMKENLIGCLPVIQHEELIGIVTIKDVLVFDHE</sequence>
<evidence type="ECO:0000256" key="1">
    <source>
        <dbReference type="PROSITE-ProRule" id="PRU00703"/>
    </source>
</evidence>
<proteinExistence type="predicted"/>
<keyword evidence="1" id="KW-0129">CBS domain</keyword>
<dbReference type="SMART" id="SM00116">
    <property type="entry name" value="CBS"/>
    <property type="match status" value="2"/>
</dbReference>
<evidence type="ECO:0000313" key="4">
    <source>
        <dbReference type="Proteomes" id="UP001138686"/>
    </source>
</evidence>
<dbReference type="GO" id="GO:0016879">
    <property type="term" value="F:ligase activity, forming carbon-nitrogen bonds"/>
    <property type="evidence" value="ECO:0007669"/>
    <property type="project" value="TreeGrafter"/>
</dbReference>
<dbReference type="PROSITE" id="PS51371">
    <property type="entry name" value="CBS"/>
    <property type="match status" value="2"/>
</dbReference>
<evidence type="ECO:0000313" key="3">
    <source>
        <dbReference type="EMBL" id="MBW2937778.1"/>
    </source>
</evidence>
<dbReference type="Pfam" id="PF04107">
    <property type="entry name" value="GCS2"/>
    <property type="match status" value="1"/>
</dbReference>
<name>A0A9X1FP33_9FLAO</name>
<protein>
    <submittedName>
        <fullName evidence="3">CBS domain-containing protein</fullName>
    </submittedName>
</protein>
<dbReference type="Pfam" id="PF00571">
    <property type="entry name" value="CBS"/>
    <property type="match status" value="2"/>
</dbReference>